<proteinExistence type="predicted"/>
<reference evidence="2" key="1">
    <citation type="submission" date="2017-02" db="UniProtKB">
        <authorList>
            <consortium name="WormBaseParasite"/>
        </authorList>
    </citation>
    <scope>IDENTIFICATION</scope>
</reference>
<evidence type="ECO:0000313" key="2">
    <source>
        <dbReference type="WBParaSite" id="SPAL_0001478900.1"/>
    </source>
</evidence>
<organism evidence="1 2">
    <name type="scientific">Strongyloides papillosus</name>
    <name type="common">Intestinal threadworm</name>
    <dbReference type="NCBI Taxonomy" id="174720"/>
    <lineage>
        <taxon>Eukaryota</taxon>
        <taxon>Metazoa</taxon>
        <taxon>Ecdysozoa</taxon>
        <taxon>Nematoda</taxon>
        <taxon>Chromadorea</taxon>
        <taxon>Rhabditida</taxon>
        <taxon>Tylenchina</taxon>
        <taxon>Panagrolaimomorpha</taxon>
        <taxon>Strongyloidoidea</taxon>
        <taxon>Strongyloididae</taxon>
        <taxon>Strongyloides</taxon>
    </lineage>
</organism>
<dbReference type="AlphaFoldDB" id="A0A0N5CA65"/>
<keyword evidence="1" id="KW-1185">Reference proteome</keyword>
<sequence>MKVSKALTLFLIISIFNIVKIYSWSYKVSIRIFPRCYPNYPNEKVFLNLTVGSGLYTYNTGGCNTYRGFGTKMPASVDFQNQGRVGVYYLSHPRSEPIIKKLSEDCKFLKVGADYYICNLTDVNPQTFH</sequence>
<accession>A0A0N5CA65</accession>
<evidence type="ECO:0000313" key="1">
    <source>
        <dbReference type="Proteomes" id="UP000046392"/>
    </source>
</evidence>
<protein>
    <submittedName>
        <fullName evidence="2">Uncharacterized protein</fullName>
    </submittedName>
</protein>
<dbReference type="Proteomes" id="UP000046392">
    <property type="component" value="Unplaced"/>
</dbReference>
<dbReference type="WBParaSite" id="SPAL_0001478900.1">
    <property type="protein sequence ID" value="SPAL_0001478900.1"/>
    <property type="gene ID" value="SPAL_0001478900"/>
</dbReference>
<name>A0A0N5CA65_STREA</name>